<feature type="transmembrane region" description="Helical" evidence="1">
    <location>
        <begin position="401"/>
        <end position="421"/>
    </location>
</feature>
<sequence length="427" mass="48051">MDKEADLRKAKRRALAWLMVAAVLFVAMLLAPHNVWTLGIKAMAEAAMVGALADWFAVAALFRRIPIPFISRHTAIIPRNKDRIGDNLAAFVQEKFLDASSIVSLIRKHNPAQLIADWLTAPANTQRLSVHVASLLRTVLDFIDDVRIQIFMKDAIHAAIDKIDLSQSAGTILDGLTKDGRHQELLDQSIAQLTTLLNKPATRDFICQQIIQWIKREHPRKEKLLPTAWLGEHGAELISETVNAVLDDIVNDDKHALRKEFDDYVYKLIERLKHDPDTARKAEEIKLYLKNDVALNTYINQLWGGLRTWLKADLDRPDSVLHAKVAASGRWIGLAVAQDQNLRDSLNAHMEYAAQRMAPDFAKFLTRHISDTVRGWDTEEMSRQIELNIGKDLQYIRINGTFVGGCVGLILYLLSMLPGLWSATPAG</sequence>
<keyword evidence="1" id="KW-0472">Membrane</keyword>
<reference evidence="2 3" key="1">
    <citation type="submission" date="2017-10" db="EMBL/GenBank/DDBJ databases">
        <title>Two draft genome sequences of Pusillimonas sp. strains isolated from a nitrate- and radionuclide-contaminated groundwater in Russia.</title>
        <authorList>
            <person name="Grouzdev D.S."/>
            <person name="Tourova T.P."/>
            <person name="Goeva M.A."/>
            <person name="Babich T.L."/>
            <person name="Sokolova D.S."/>
            <person name="Abdullin R."/>
            <person name="Poltaraus A.B."/>
            <person name="Toshchakov S.V."/>
            <person name="Nazina T.N."/>
        </authorList>
    </citation>
    <scope>NUCLEOTIDE SEQUENCE [LARGE SCALE GENOMIC DNA]</scope>
    <source>
        <strain evidence="2 3">JR1/69-3-13</strain>
    </source>
</reference>
<dbReference type="Pfam" id="PF04286">
    <property type="entry name" value="DUF445"/>
    <property type="match status" value="1"/>
</dbReference>
<dbReference type="Proteomes" id="UP000234190">
    <property type="component" value="Unassembled WGS sequence"/>
</dbReference>
<evidence type="ECO:0000313" key="2">
    <source>
        <dbReference type="EMBL" id="PLC49581.1"/>
    </source>
</evidence>
<dbReference type="OrthoDB" id="9769590at2"/>
<feature type="transmembrane region" description="Helical" evidence="1">
    <location>
        <begin position="42"/>
        <end position="62"/>
    </location>
</feature>
<dbReference type="PANTHER" id="PTHR38442:SF1">
    <property type="entry name" value="INNER MEMBRANE PROTEIN"/>
    <property type="match status" value="1"/>
</dbReference>
<dbReference type="RefSeq" id="WP_102074132.1">
    <property type="nucleotide sequence ID" value="NZ_PDNW01000009.1"/>
</dbReference>
<keyword evidence="1" id="KW-0812">Transmembrane</keyword>
<keyword evidence="3" id="KW-1185">Reference proteome</keyword>
<feature type="transmembrane region" description="Helical" evidence="1">
    <location>
        <begin position="14"/>
        <end position="36"/>
    </location>
</feature>
<evidence type="ECO:0000256" key="1">
    <source>
        <dbReference type="SAM" id="Phobius"/>
    </source>
</evidence>
<comment type="caution">
    <text evidence="2">The sequence shown here is derived from an EMBL/GenBank/DDBJ whole genome shotgun (WGS) entry which is preliminary data.</text>
</comment>
<keyword evidence="1" id="KW-1133">Transmembrane helix</keyword>
<protein>
    <submittedName>
        <fullName evidence="2">DUF445 domain-containing protein</fullName>
    </submittedName>
</protein>
<evidence type="ECO:0000313" key="3">
    <source>
        <dbReference type="Proteomes" id="UP000234190"/>
    </source>
</evidence>
<dbReference type="PANTHER" id="PTHR38442">
    <property type="entry name" value="INNER MEMBRANE PROTEIN-RELATED"/>
    <property type="match status" value="1"/>
</dbReference>
<dbReference type="InterPro" id="IPR007383">
    <property type="entry name" value="DUF445"/>
</dbReference>
<name>A0A2N4U3J4_9BURK</name>
<gene>
    <name evidence="2" type="ORF">CR159_11635</name>
</gene>
<dbReference type="GO" id="GO:0005886">
    <property type="term" value="C:plasma membrane"/>
    <property type="evidence" value="ECO:0007669"/>
    <property type="project" value="TreeGrafter"/>
</dbReference>
<organism evidence="2 3">
    <name type="scientific">Pollutimonas subterranea</name>
    <dbReference type="NCBI Taxonomy" id="2045210"/>
    <lineage>
        <taxon>Bacteria</taxon>
        <taxon>Pseudomonadati</taxon>
        <taxon>Pseudomonadota</taxon>
        <taxon>Betaproteobacteria</taxon>
        <taxon>Burkholderiales</taxon>
        <taxon>Alcaligenaceae</taxon>
        <taxon>Pollutimonas</taxon>
    </lineage>
</organism>
<dbReference type="AlphaFoldDB" id="A0A2N4U3J4"/>
<accession>A0A2N4U3J4</accession>
<proteinExistence type="predicted"/>
<dbReference type="EMBL" id="PDNW01000009">
    <property type="protein sequence ID" value="PLC49581.1"/>
    <property type="molecule type" value="Genomic_DNA"/>
</dbReference>